<feature type="region of interest" description="Disordered" evidence="1">
    <location>
        <begin position="1"/>
        <end position="22"/>
    </location>
</feature>
<dbReference type="Proteomes" id="UP000515512">
    <property type="component" value="Chromosome"/>
</dbReference>
<feature type="region of interest" description="Disordered" evidence="1">
    <location>
        <begin position="72"/>
        <end position="120"/>
    </location>
</feature>
<feature type="compositionally biased region" description="Basic and acidic residues" evidence="1">
    <location>
        <begin position="78"/>
        <end position="88"/>
    </location>
</feature>
<accession>A0A7D6ZPD1</accession>
<proteinExistence type="predicted"/>
<dbReference type="KEGG" id="nhu:H0264_35325"/>
<feature type="compositionally biased region" description="Low complexity" evidence="1">
    <location>
        <begin position="89"/>
        <end position="100"/>
    </location>
</feature>
<dbReference type="RefSeq" id="WP_181581543.1">
    <property type="nucleotide sequence ID" value="NZ_CP059399.1"/>
</dbReference>
<organism evidence="2 3">
    <name type="scientific">Nocardia huaxiensis</name>
    <dbReference type="NCBI Taxonomy" id="2755382"/>
    <lineage>
        <taxon>Bacteria</taxon>
        <taxon>Bacillati</taxon>
        <taxon>Actinomycetota</taxon>
        <taxon>Actinomycetes</taxon>
        <taxon>Mycobacteriales</taxon>
        <taxon>Nocardiaceae</taxon>
        <taxon>Nocardia</taxon>
    </lineage>
</organism>
<keyword evidence="3" id="KW-1185">Reference proteome</keyword>
<evidence type="ECO:0000313" key="2">
    <source>
        <dbReference type="EMBL" id="QLY30345.1"/>
    </source>
</evidence>
<sequence length="120" mass="11811">MTAGDSARSATGGLTSAARDARELVSGPAGGLVVHAHIPADHSTRAASAAAARAPGFVVHVRIPAERKRAMVESGAVGERRAVGEDRAAGATGTAGPGRAPKGRGRAAKTPESAAVRAVS</sequence>
<reference evidence="2 3" key="1">
    <citation type="submission" date="2020-07" db="EMBL/GenBank/DDBJ databases">
        <authorList>
            <person name="Zhuang K."/>
            <person name="Ran Y."/>
        </authorList>
    </citation>
    <scope>NUCLEOTIDE SEQUENCE [LARGE SCALE GENOMIC DNA]</scope>
    <source>
        <strain evidence="2 3">WCH-YHL-001</strain>
    </source>
</reference>
<dbReference type="AlphaFoldDB" id="A0A7D6ZPD1"/>
<protein>
    <submittedName>
        <fullName evidence="2">Uncharacterized protein</fullName>
    </submittedName>
</protein>
<evidence type="ECO:0000313" key="3">
    <source>
        <dbReference type="Proteomes" id="UP000515512"/>
    </source>
</evidence>
<gene>
    <name evidence="2" type="ORF">H0264_35325</name>
</gene>
<name>A0A7D6ZPD1_9NOCA</name>
<evidence type="ECO:0000256" key="1">
    <source>
        <dbReference type="SAM" id="MobiDB-lite"/>
    </source>
</evidence>
<dbReference type="EMBL" id="CP059399">
    <property type="protein sequence ID" value="QLY30345.1"/>
    <property type="molecule type" value="Genomic_DNA"/>
</dbReference>